<dbReference type="GO" id="GO:0007409">
    <property type="term" value="P:axonogenesis"/>
    <property type="evidence" value="ECO:0007669"/>
    <property type="project" value="TreeGrafter"/>
</dbReference>
<dbReference type="Gene3D" id="2.120.10.80">
    <property type="entry name" value="Kelch-type beta propeller"/>
    <property type="match status" value="1"/>
</dbReference>
<evidence type="ECO:0000259" key="2">
    <source>
        <dbReference type="Pfam" id="PF25281"/>
    </source>
</evidence>
<sequence length="1068" mass="119372">MLTGFLPSPIAQAGVRDMPLIGALLDICNPIYVDRAESKSRSDLVHEIKKRDESVFWKYVTHVPRLDAILLSHASKTTLPGLKSLIQRKLEEKEEEFLSANLIRGSPDIGNIFINYPGAPSGVKREKIPEEAESLHFIKQGIQKLGYSRNPIIAGKNSDPLELFSEFGHGKLEMYLLGPYEHQLNDFRKKWPKGEEIDMSQASSSVLLIFRQPDKPEVRLMFPGASDTAQLASGIEKLRERIKDRSLITCLARPFSTSNSAGVKTRQNEEKARSLSSYRNIRSKVDTSLPKSFSNRSNSLTRPKKASKPLVVQIEISPKDVEKPRKPQKPEPPRRRGKDAATSVSASKKSTPVEYSTKALKRQPKKTETSSVTKKSKKDGETKARKRPSSIPLKASKIDMQVPHQQNEVVLSDPKQIEDTPKTHEIVISDSSAAKTQEIEEETNLEKGLERDITDEAILMTAPKLEMTPDSEEPVVVVSVPVEMKTIKSSATVEDIKEITDEFVEACNAANEPAFMEPVSLDRALVGENPGSSQEDLNLLKDEFDNLPVFDSPKQNADEMLSDQDFMARLVQEGIGKKAENVSTTIFEDEENVDDESQEIETDEFEFSKTSPDLKEALSTPEGKLIDLEEKLPISSEKEKSDEKVEAITNLLAKCFSTVEFQEDEIKDENQVSEWDFSAKEAEQRRQRGSLLLTSAVSVESSDYDFISEGATTVIRKSSEATPTSFSSFFESNRGSSSSPEKKEKPQEAQVRKPNSWSNEVRSPADGTHASFGNLHVWLEQPTCSSQGPDDNVNHATDELEIWNDVDDVFVDLNEKQRRVSGHSISPNSSLSDEPATIPEPPQNPEMIFNEIPIRNKNNNNDAKRGRGRARSFDRPIYVDLSYVPDTTPERLADFSNLVRAKTYVLSSEIANREIFARILFGIKKWAGGEMETTIVSLGDEAEADLWNNFGHILIGLGNDLLMIGGQDNGYFKPFTSHIWRLSDNSWSQEADLKQNVVYGSAIAIGNSIFIVGGRDRNNDSYSQRIDLDENDEIAGIEQIGVLDGDYYILDYYFPALLATSQDYCVSN</sequence>
<feature type="region of interest" description="Disordered" evidence="1">
    <location>
        <begin position="818"/>
        <end position="846"/>
    </location>
</feature>
<dbReference type="Pfam" id="PF25281">
    <property type="entry name" value="MBL_MAP1B"/>
    <property type="match status" value="1"/>
</dbReference>
<dbReference type="GO" id="GO:0005874">
    <property type="term" value="C:microtubule"/>
    <property type="evidence" value="ECO:0007669"/>
    <property type="project" value="InterPro"/>
</dbReference>
<dbReference type="PANTHER" id="PTHR13843:SF12">
    <property type="entry name" value="ATPASE F1_V1_A1 COMPLEX ALPHA_BETA SUBUNIT NUCLEOTIDE-BINDING DOMAIN-CONTAINING PROTEIN"/>
    <property type="match status" value="1"/>
</dbReference>
<gene>
    <name evidence="3" type="ORF">GSOID_T00017445001</name>
</gene>
<dbReference type="GO" id="GO:0005875">
    <property type="term" value="C:microtubule associated complex"/>
    <property type="evidence" value="ECO:0007669"/>
    <property type="project" value="TreeGrafter"/>
</dbReference>
<dbReference type="GO" id="GO:0045202">
    <property type="term" value="C:synapse"/>
    <property type="evidence" value="ECO:0007669"/>
    <property type="project" value="TreeGrafter"/>
</dbReference>
<dbReference type="Proteomes" id="UP000001307">
    <property type="component" value="Unassembled WGS sequence"/>
</dbReference>
<keyword evidence="4" id="KW-1185">Reference proteome</keyword>
<dbReference type="InterPro" id="IPR026074">
    <property type="entry name" value="MAP1"/>
</dbReference>
<dbReference type="PANTHER" id="PTHR13843">
    <property type="entry name" value="MICROTUBULE-ASSOCIATED PROTEIN"/>
    <property type="match status" value="1"/>
</dbReference>
<feature type="compositionally biased region" description="Polar residues" evidence="1">
    <location>
        <begin position="823"/>
        <end position="832"/>
    </location>
</feature>
<name>E4XQE1_OIKDI</name>
<feature type="compositionally biased region" description="Low complexity" evidence="1">
    <location>
        <begin position="340"/>
        <end position="350"/>
    </location>
</feature>
<proteinExistence type="predicted"/>
<feature type="compositionally biased region" description="Basic and acidic residues" evidence="1">
    <location>
        <begin position="740"/>
        <end position="751"/>
    </location>
</feature>
<feature type="region of interest" description="Disordered" evidence="1">
    <location>
        <begin position="725"/>
        <end position="769"/>
    </location>
</feature>
<feature type="compositionally biased region" description="Polar residues" evidence="1">
    <location>
        <begin position="289"/>
        <end position="301"/>
    </location>
</feature>
<dbReference type="GO" id="GO:0008017">
    <property type="term" value="F:microtubule binding"/>
    <property type="evidence" value="ECO:0007669"/>
    <property type="project" value="InterPro"/>
</dbReference>
<accession>E4XQE1</accession>
<organism evidence="3">
    <name type="scientific">Oikopleura dioica</name>
    <name type="common">Tunicate</name>
    <dbReference type="NCBI Taxonomy" id="34765"/>
    <lineage>
        <taxon>Eukaryota</taxon>
        <taxon>Metazoa</taxon>
        <taxon>Chordata</taxon>
        <taxon>Tunicata</taxon>
        <taxon>Appendicularia</taxon>
        <taxon>Copelata</taxon>
        <taxon>Oikopleuridae</taxon>
        <taxon>Oikopleura</taxon>
    </lineage>
</organism>
<dbReference type="SUPFAM" id="SSF117281">
    <property type="entry name" value="Kelch motif"/>
    <property type="match status" value="1"/>
</dbReference>
<dbReference type="InterPro" id="IPR015915">
    <property type="entry name" value="Kelch-typ_b-propeller"/>
</dbReference>
<dbReference type="InterPro" id="IPR057480">
    <property type="entry name" value="MAP1A/B/S-like_MBL"/>
</dbReference>
<feature type="domain" description="Microtubule-associated protein 1A/B/S-like MBL-like" evidence="2">
    <location>
        <begin position="53"/>
        <end position="240"/>
    </location>
</feature>
<dbReference type="GO" id="GO:0031114">
    <property type="term" value="P:regulation of microtubule depolymerization"/>
    <property type="evidence" value="ECO:0007669"/>
    <property type="project" value="TreeGrafter"/>
</dbReference>
<dbReference type="EMBL" id="FN653104">
    <property type="protein sequence ID" value="CBY12027.1"/>
    <property type="molecule type" value="Genomic_DNA"/>
</dbReference>
<dbReference type="GO" id="GO:0016358">
    <property type="term" value="P:dendrite development"/>
    <property type="evidence" value="ECO:0007669"/>
    <property type="project" value="TreeGrafter"/>
</dbReference>
<evidence type="ECO:0000256" key="1">
    <source>
        <dbReference type="SAM" id="MobiDB-lite"/>
    </source>
</evidence>
<feature type="compositionally biased region" description="Low complexity" evidence="1">
    <location>
        <begin position="725"/>
        <end position="739"/>
    </location>
</feature>
<dbReference type="InParanoid" id="E4XQE1"/>
<dbReference type="GO" id="GO:0005829">
    <property type="term" value="C:cytosol"/>
    <property type="evidence" value="ECO:0007669"/>
    <property type="project" value="TreeGrafter"/>
</dbReference>
<dbReference type="GO" id="GO:0000226">
    <property type="term" value="P:microtubule cytoskeleton organization"/>
    <property type="evidence" value="ECO:0007669"/>
    <property type="project" value="InterPro"/>
</dbReference>
<feature type="region of interest" description="Disordered" evidence="1">
    <location>
        <begin position="258"/>
        <end position="398"/>
    </location>
</feature>
<dbReference type="GO" id="GO:0030425">
    <property type="term" value="C:dendrite"/>
    <property type="evidence" value="ECO:0007669"/>
    <property type="project" value="TreeGrafter"/>
</dbReference>
<protein>
    <recommendedName>
        <fullName evidence="2">Microtubule-associated protein 1A/B/S-like MBL-like domain-containing protein</fullName>
    </recommendedName>
</protein>
<dbReference type="OrthoDB" id="5371837at2759"/>
<evidence type="ECO:0000313" key="4">
    <source>
        <dbReference type="Proteomes" id="UP000001307"/>
    </source>
</evidence>
<dbReference type="GO" id="GO:0003779">
    <property type="term" value="F:actin binding"/>
    <property type="evidence" value="ECO:0007669"/>
    <property type="project" value="TreeGrafter"/>
</dbReference>
<evidence type="ECO:0000313" key="3">
    <source>
        <dbReference type="EMBL" id="CBY12027.1"/>
    </source>
</evidence>
<feature type="compositionally biased region" description="Basic and acidic residues" evidence="1">
    <location>
        <begin position="317"/>
        <end position="334"/>
    </location>
</feature>
<dbReference type="AlphaFoldDB" id="E4XQE1"/>
<dbReference type="GO" id="GO:0043025">
    <property type="term" value="C:neuronal cell body"/>
    <property type="evidence" value="ECO:0007669"/>
    <property type="project" value="TreeGrafter"/>
</dbReference>
<reference evidence="3" key="1">
    <citation type="journal article" date="2010" name="Science">
        <title>Plasticity of animal genome architecture unmasked by rapid evolution of a pelagic tunicate.</title>
        <authorList>
            <person name="Denoeud F."/>
            <person name="Henriet S."/>
            <person name="Mungpakdee S."/>
            <person name="Aury J.M."/>
            <person name="Da Silva C."/>
            <person name="Brinkmann H."/>
            <person name="Mikhaleva J."/>
            <person name="Olsen L.C."/>
            <person name="Jubin C."/>
            <person name="Canestro C."/>
            <person name="Bouquet J.M."/>
            <person name="Danks G."/>
            <person name="Poulain J."/>
            <person name="Campsteijn C."/>
            <person name="Adamski M."/>
            <person name="Cross I."/>
            <person name="Yadetie F."/>
            <person name="Muffato M."/>
            <person name="Louis A."/>
            <person name="Butcher S."/>
            <person name="Tsagkogeorga G."/>
            <person name="Konrad A."/>
            <person name="Singh S."/>
            <person name="Jensen M.F."/>
            <person name="Cong E.H."/>
            <person name="Eikeseth-Otteraa H."/>
            <person name="Noel B."/>
            <person name="Anthouard V."/>
            <person name="Porcel B.M."/>
            <person name="Kachouri-Lafond R."/>
            <person name="Nishino A."/>
            <person name="Ugolini M."/>
            <person name="Chourrout P."/>
            <person name="Nishida H."/>
            <person name="Aasland R."/>
            <person name="Huzurbazar S."/>
            <person name="Westhof E."/>
            <person name="Delsuc F."/>
            <person name="Lehrach H."/>
            <person name="Reinhardt R."/>
            <person name="Weissenbach J."/>
            <person name="Roy S.W."/>
            <person name="Artiguenave F."/>
            <person name="Postlethwait J.H."/>
            <person name="Manak J.R."/>
            <person name="Thompson E.M."/>
            <person name="Jaillon O."/>
            <person name="Du Pasquier L."/>
            <person name="Boudinot P."/>
            <person name="Liberles D.A."/>
            <person name="Volff J.N."/>
            <person name="Philippe H."/>
            <person name="Lenhard B."/>
            <person name="Roest Crollius H."/>
            <person name="Wincker P."/>
            <person name="Chourrout D."/>
        </authorList>
    </citation>
    <scope>NUCLEOTIDE SEQUENCE [LARGE SCALE GENOMIC DNA]</scope>
</reference>